<dbReference type="GeneID" id="20202987"/>
<reference evidence="6" key="1">
    <citation type="submission" date="2012-12" db="EMBL/GenBank/DDBJ databases">
        <authorList>
            <person name="Hellsten U."/>
            <person name="Grimwood J."/>
            <person name="Chapman J.A."/>
            <person name="Shapiro H."/>
            <person name="Aerts A."/>
            <person name="Otillar R.P."/>
            <person name="Terry A.Y."/>
            <person name="Boore J.L."/>
            <person name="Simakov O."/>
            <person name="Marletaz F."/>
            <person name="Cho S.-J."/>
            <person name="Edsinger-Gonzales E."/>
            <person name="Havlak P."/>
            <person name="Kuo D.-H."/>
            <person name="Larsson T."/>
            <person name="Lv J."/>
            <person name="Arendt D."/>
            <person name="Savage R."/>
            <person name="Osoegawa K."/>
            <person name="de Jong P."/>
            <person name="Lindberg D.R."/>
            <person name="Seaver E.C."/>
            <person name="Weisblat D.A."/>
            <person name="Putnam N.H."/>
            <person name="Grigoriev I.V."/>
            <person name="Rokhsar D.S."/>
        </authorList>
    </citation>
    <scope>NUCLEOTIDE SEQUENCE</scope>
</reference>
<feature type="transmembrane region" description="Helical" evidence="3">
    <location>
        <begin position="211"/>
        <end position="233"/>
    </location>
</feature>
<dbReference type="EnsemblMetazoa" id="HelroT169858">
    <property type="protein sequence ID" value="HelroP169858"/>
    <property type="gene ID" value="HelroG169858"/>
</dbReference>
<dbReference type="AlphaFoldDB" id="T1F2D7"/>
<dbReference type="InterPro" id="IPR038377">
    <property type="entry name" value="Na/Glc_symporter_sf"/>
</dbReference>
<evidence type="ECO:0000313" key="4">
    <source>
        <dbReference type="EMBL" id="ESO08123.1"/>
    </source>
</evidence>
<organism evidence="5 6">
    <name type="scientific">Helobdella robusta</name>
    <name type="common">Californian leech</name>
    <dbReference type="NCBI Taxonomy" id="6412"/>
    <lineage>
        <taxon>Eukaryota</taxon>
        <taxon>Metazoa</taxon>
        <taxon>Spiralia</taxon>
        <taxon>Lophotrochozoa</taxon>
        <taxon>Annelida</taxon>
        <taxon>Clitellata</taxon>
        <taxon>Hirudinea</taxon>
        <taxon>Rhynchobdellida</taxon>
        <taxon>Glossiphoniidae</taxon>
        <taxon>Helobdella</taxon>
    </lineage>
</organism>
<dbReference type="CTD" id="20202987"/>
<keyword evidence="1" id="KW-0813">Transport</keyword>
<feature type="transmembrane region" description="Helical" evidence="3">
    <location>
        <begin position="314"/>
        <end position="333"/>
    </location>
</feature>
<keyword evidence="6" id="KW-1185">Reference proteome</keyword>
<proteinExistence type="predicted"/>
<dbReference type="EMBL" id="AMQM01003405">
    <property type="status" value="NOT_ANNOTATED_CDS"/>
    <property type="molecule type" value="Genomic_DNA"/>
</dbReference>
<dbReference type="Gene3D" id="1.20.1730.10">
    <property type="entry name" value="Sodium/glucose cotransporter"/>
    <property type="match status" value="1"/>
</dbReference>
<gene>
    <name evidence="5" type="primary">20202987</name>
    <name evidence="4" type="ORF">HELRODRAFT_169858</name>
</gene>
<dbReference type="InParanoid" id="T1F2D7"/>
<feature type="transmembrane region" description="Helical" evidence="3">
    <location>
        <begin position="480"/>
        <end position="507"/>
    </location>
</feature>
<dbReference type="HOGENOM" id="CLU_294283_0_0_1"/>
<evidence type="ECO:0000256" key="2">
    <source>
        <dbReference type="SAM" id="MobiDB-lite"/>
    </source>
</evidence>
<feature type="compositionally biased region" description="Basic and acidic residues" evidence="2">
    <location>
        <begin position="957"/>
        <end position="966"/>
    </location>
</feature>
<keyword evidence="3" id="KW-1133">Transmembrane helix</keyword>
<feature type="transmembrane region" description="Helical" evidence="3">
    <location>
        <begin position="161"/>
        <end position="182"/>
    </location>
</feature>
<dbReference type="PANTHER" id="PTHR46154">
    <property type="match status" value="1"/>
</dbReference>
<dbReference type="STRING" id="6412.T1F2D7"/>
<feature type="region of interest" description="Disordered" evidence="2">
    <location>
        <begin position="943"/>
        <end position="975"/>
    </location>
</feature>
<keyword evidence="3" id="KW-0472">Membrane</keyword>
<dbReference type="PANTHER" id="PTHR46154:SF4">
    <property type="entry name" value="UREA ACTIVE TRANSPORTER"/>
    <property type="match status" value="1"/>
</dbReference>
<dbReference type="OrthoDB" id="6132759at2759"/>
<dbReference type="EMBL" id="KB096134">
    <property type="protein sequence ID" value="ESO08123.1"/>
    <property type="molecule type" value="Genomic_DNA"/>
</dbReference>
<sequence>MSSMSNFVTLEATTTTTTEAAATIATTTAITTTAATTTTTTTTTSTPKTFAETVAAFVTTVNDNAVEATSVPTTNTIPSLSSSSECTHIHTSDDNTVATYKKDTDSEDDNSRNNIIANVKVAEVFSGGATNSRASGGKKIETRQDWMAGSPRILDVVKPDVNALVAVGFIVVIFFLFVVATLIHAYMRWLWTGSIVVSTASFQLAHMGGQVWYTICGSIPVILSTILSFRIRFIAPGAKTFLQVIKARLGTTSHIMLISIALLTNFTLATMVLSEAARIASALCTDVNIYIMAAILVLTGCFSSTISGLGGSIYFSYCVCTFVTGSMLVYFHSLTPTSKFYTDFLTAINNCSGSTCDLFTDKLPAEQIGMPRLNSKSILIFAFIRLLSGFSSTVTDQSFWMTAVATRPTSTVKSHILGGFCWFFISITLSYVFGIVTGSMRIDMRPTLFANESTVFHLSSLPDELIAIASQKLLDQLGSFIIFCLVCFLCLACLTPQLLSLSSIIIYDISMTYLKPFEPYAELIQSKATKRKNNNLLDAGFDDDDDSNNNKNDNNNNNINNNNNNNVNSNNNNNNKRSKMNNNNDKKINSDDKNNNNADLDGINLATFESKPKPKKPMARNFGIVGNSEDKMKLLELYLNRQSQDFRTKTFSTIVCSVIVFGLTYLVILWGVESLWLLSLMGIFTSPCIAPVCLTFFWKKANAIGVVLGVSVGLLTSLVVWFTFMFFYPDDWSNFFDKSSYPMGVLSAQCTGILVSSFVSASLGWMCHGRNAEKMASFRKNKLAKVWWYRVQMEESGLSASFYDDYIQDDVWTPTLAIDSPVVSWMYLYSSPDTDQAYDPMRSREFYSDMLKTLNSRYRKVNVISYAVPVLIALCLFFLWPIAMYLLRYVPLQELLMSWRFVIAIFAWVVAVIMVVLPLAAEIWSIYGAVNRYSTWKRSYTNAHDKTKDDEDEDGEVEMKEVRGQDGVEGASTGKSKVDVPVDFRFARQWNFENIPGVNQSEQQSSDMLMIKKMTSNRMADSNKKTQTTKA</sequence>
<feature type="transmembrane region" description="Helical" evidence="3">
    <location>
        <begin position="705"/>
        <end position="728"/>
    </location>
</feature>
<name>T1F2D7_HELRO</name>
<feature type="transmembrane region" description="Helical" evidence="3">
    <location>
        <begin position="279"/>
        <end position="302"/>
    </location>
</feature>
<evidence type="ECO:0000256" key="1">
    <source>
        <dbReference type="ARBA" id="ARBA00022448"/>
    </source>
</evidence>
<dbReference type="KEGG" id="hro:HELRODRAFT_169858"/>
<feature type="compositionally biased region" description="Polar residues" evidence="2">
    <location>
        <begin position="997"/>
        <end position="1007"/>
    </location>
</feature>
<evidence type="ECO:0000313" key="6">
    <source>
        <dbReference type="Proteomes" id="UP000015101"/>
    </source>
</evidence>
<dbReference type="GO" id="GO:0015204">
    <property type="term" value="F:urea transmembrane transporter activity"/>
    <property type="evidence" value="ECO:0000318"/>
    <property type="project" value="GO_Central"/>
</dbReference>
<protein>
    <submittedName>
        <fullName evidence="4 5">Uncharacterized protein</fullName>
    </submittedName>
</protein>
<feature type="transmembrane region" description="Helical" evidence="3">
    <location>
        <begin position="899"/>
        <end position="930"/>
    </location>
</feature>
<keyword evidence="3" id="KW-0812">Transmembrane</keyword>
<evidence type="ECO:0000256" key="3">
    <source>
        <dbReference type="SAM" id="Phobius"/>
    </source>
</evidence>
<feature type="transmembrane region" description="Helical" evidence="3">
    <location>
        <begin position="378"/>
        <end position="395"/>
    </location>
</feature>
<reference evidence="4 6" key="2">
    <citation type="journal article" date="2013" name="Nature">
        <title>Insights into bilaterian evolution from three spiralian genomes.</title>
        <authorList>
            <person name="Simakov O."/>
            <person name="Marletaz F."/>
            <person name="Cho S.J."/>
            <person name="Edsinger-Gonzales E."/>
            <person name="Havlak P."/>
            <person name="Hellsten U."/>
            <person name="Kuo D.H."/>
            <person name="Larsson T."/>
            <person name="Lv J."/>
            <person name="Arendt D."/>
            <person name="Savage R."/>
            <person name="Osoegawa K."/>
            <person name="de Jong P."/>
            <person name="Grimwood J."/>
            <person name="Chapman J.A."/>
            <person name="Shapiro H."/>
            <person name="Aerts A."/>
            <person name="Otillar R.P."/>
            <person name="Terry A.Y."/>
            <person name="Boore J.L."/>
            <person name="Grigoriev I.V."/>
            <person name="Lindberg D.R."/>
            <person name="Seaver E.C."/>
            <person name="Weisblat D.A."/>
            <person name="Putnam N.H."/>
            <person name="Rokhsar D.S."/>
        </authorList>
    </citation>
    <scope>NUCLEOTIDE SEQUENCE</scope>
</reference>
<feature type="transmembrane region" description="Helical" evidence="3">
    <location>
        <begin position="863"/>
        <end position="887"/>
    </location>
</feature>
<feature type="transmembrane region" description="Helical" evidence="3">
    <location>
        <begin position="254"/>
        <end position="273"/>
    </location>
</feature>
<dbReference type="Proteomes" id="UP000015101">
    <property type="component" value="Unassembled WGS sequence"/>
</dbReference>
<dbReference type="InterPro" id="IPR031155">
    <property type="entry name" value="DUR"/>
</dbReference>
<feature type="region of interest" description="Disordered" evidence="2">
    <location>
        <begin position="997"/>
        <end position="1031"/>
    </location>
</feature>
<accession>T1F2D7</accession>
<feature type="region of interest" description="Disordered" evidence="2">
    <location>
        <begin position="538"/>
        <end position="598"/>
    </location>
</feature>
<feature type="compositionally biased region" description="Polar residues" evidence="2">
    <location>
        <begin position="1014"/>
        <end position="1031"/>
    </location>
</feature>
<reference evidence="5" key="3">
    <citation type="submission" date="2015-06" db="UniProtKB">
        <authorList>
            <consortium name="EnsemblMetazoa"/>
        </authorList>
    </citation>
    <scope>IDENTIFICATION</scope>
</reference>
<feature type="transmembrane region" description="Helical" evidence="3">
    <location>
        <begin position="651"/>
        <end position="670"/>
    </location>
</feature>
<feature type="compositionally biased region" description="Low complexity" evidence="2">
    <location>
        <begin position="549"/>
        <end position="583"/>
    </location>
</feature>
<feature type="transmembrane region" description="Helical" evidence="3">
    <location>
        <begin position="416"/>
        <end position="436"/>
    </location>
</feature>
<dbReference type="GO" id="GO:0005886">
    <property type="term" value="C:plasma membrane"/>
    <property type="evidence" value="ECO:0000318"/>
    <property type="project" value="GO_Central"/>
</dbReference>
<dbReference type="RefSeq" id="XP_009013912.1">
    <property type="nucleotide sequence ID" value="XM_009015664.1"/>
</dbReference>
<feature type="compositionally biased region" description="Basic and acidic residues" evidence="2">
    <location>
        <begin position="584"/>
        <end position="594"/>
    </location>
</feature>
<evidence type="ECO:0000313" key="5">
    <source>
        <dbReference type="EnsemblMetazoa" id="HelroP169858"/>
    </source>
</evidence>
<feature type="transmembrane region" description="Helical" evidence="3">
    <location>
        <begin position="676"/>
        <end position="698"/>
    </location>
</feature>
<feature type="transmembrane region" description="Helical" evidence="3">
    <location>
        <begin position="740"/>
        <end position="765"/>
    </location>
</feature>
<dbReference type="eggNOG" id="KOG2348">
    <property type="taxonomic scope" value="Eukaryota"/>
</dbReference>